<feature type="region of interest" description="Disordered" evidence="1">
    <location>
        <begin position="221"/>
        <end position="293"/>
    </location>
</feature>
<keyword evidence="3" id="KW-1185">Reference proteome</keyword>
<name>A0A409YN10_9AGAR</name>
<feature type="compositionally biased region" description="Acidic residues" evidence="1">
    <location>
        <begin position="234"/>
        <end position="292"/>
    </location>
</feature>
<reference evidence="2 3" key="1">
    <citation type="journal article" date="2018" name="Evol. Lett.">
        <title>Horizontal gene cluster transfer increased hallucinogenic mushroom diversity.</title>
        <authorList>
            <person name="Reynolds H.T."/>
            <person name="Vijayakumar V."/>
            <person name="Gluck-Thaler E."/>
            <person name="Korotkin H.B."/>
            <person name="Matheny P.B."/>
            <person name="Slot J.C."/>
        </authorList>
    </citation>
    <scope>NUCLEOTIDE SEQUENCE [LARGE SCALE GENOMIC DNA]</scope>
    <source>
        <strain evidence="2 3">SRW20</strain>
    </source>
</reference>
<evidence type="ECO:0000256" key="1">
    <source>
        <dbReference type="SAM" id="MobiDB-lite"/>
    </source>
</evidence>
<organism evidence="2 3">
    <name type="scientific">Gymnopilus dilepis</name>
    <dbReference type="NCBI Taxonomy" id="231916"/>
    <lineage>
        <taxon>Eukaryota</taxon>
        <taxon>Fungi</taxon>
        <taxon>Dikarya</taxon>
        <taxon>Basidiomycota</taxon>
        <taxon>Agaricomycotina</taxon>
        <taxon>Agaricomycetes</taxon>
        <taxon>Agaricomycetidae</taxon>
        <taxon>Agaricales</taxon>
        <taxon>Agaricineae</taxon>
        <taxon>Hymenogastraceae</taxon>
        <taxon>Gymnopilus</taxon>
    </lineage>
</organism>
<proteinExistence type="predicted"/>
<protein>
    <submittedName>
        <fullName evidence="2">Uncharacterized protein</fullName>
    </submittedName>
</protein>
<comment type="caution">
    <text evidence="2">The sequence shown here is derived from an EMBL/GenBank/DDBJ whole genome shotgun (WGS) entry which is preliminary data.</text>
</comment>
<accession>A0A409YN10</accession>
<dbReference type="EMBL" id="NHYE01000622">
    <property type="protein sequence ID" value="PPR04459.1"/>
    <property type="molecule type" value="Genomic_DNA"/>
</dbReference>
<dbReference type="InParanoid" id="A0A409YN10"/>
<dbReference type="Proteomes" id="UP000284706">
    <property type="component" value="Unassembled WGS sequence"/>
</dbReference>
<dbReference type="AlphaFoldDB" id="A0A409YN10"/>
<evidence type="ECO:0000313" key="3">
    <source>
        <dbReference type="Proteomes" id="UP000284706"/>
    </source>
</evidence>
<gene>
    <name evidence="2" type="ORF">CVT26_002236</name>
</gene>
<evidence type="ECO:0000313" key="2">
    <source>
        <dbReference type="EMBL" id="PPR04459.1"/>
    </source>
</evidence>
<sequence length="316" mass="35605">MPRTRLPSPFDNALDFQRYSTELVVLAPSVRTFVTIAWPTSGAGEPISPARIEHWLRDRGLFWPCFCALKDDTPVSTRITLDSAASAFYLLCQRHPFGCGFCINLSRILATSSLRSAYTNIPTIASGGFPDQGTLIQNFFLKPSPDTAGQYFVGYCGETYIDYSDTTQLGEDSYHSCEISRTVQRCICSFWSSALLQLLLIFLVSAVGRGETMEPHVGCAHEAPQEAQPHVEVDEVDEDDEEVDEDEEEVDEDEEEVDEDDEEVDEDDEEVDEDDEEVDEDDEEVDEDEEYEVWSRSAIRSKTRVVRSGCGCTLRR</sequence>
<dbReference type="OrthoDB" id="3070804at2759"/>